<evidence type="ECO:0000256" key="11">
    <source>
        <dbReference type="ARBA" id="ARBA00022984"/>
    </source>
</evidence>
<evidence type="ECO:0000256" key="15">
    <source>
        <dbReference type="ARBA" id="ARBA00023316"/>
    </source>
</evidence>
<keyword evidence="7" id="KW-0808">Transferase</keyword>
<dbReference type="FunFam" id="1.10.3810.10:FF:000001">
    <property type="entry name" value="Penicillin-binding protein 1A"/>
    <property type="match status" value="1"/>
</dbReference>
<evidence type="ECO:0000256" key="4">
    <source>
        <dbReference type="ARBA" id="ARBA00022645"/>
    </source>
</evidence>
<evidence type="ECO:0000259" key="19">
    <source>
        <dbReference type="Pfam" id="PF00905"/>
    </source>
</evidence>
<accession>A0A417YLM1</accession>
<evidence type="ECO:0000256" key="14">
    <source>
        <dbReference type="ARBA" id="ARBA00023268"/>
    </source>
</evidence>
<dbReference type="SUPFAM" id="SSF56601">
    <property type="entry name" value="beta-lactamase/transpeptidase-like"/>
    <property type="match status" value="1"/>
</dbReference>
<evidence type="ECO:0000256" key="13">
    <source>
        <dbReference type="ARBA" id="ARBA00023136"/>
    </source>
</evidence>
<dbReference type="PANTHER" id="PTHR32282:SF32">
    <property type="entry name" value="PENICILLIN-BINDING PROTEIN 2A"/>
    <property type="match status" value="1"/>
</dbReference>
<evidence type="ECO:0000256" key="9">
    <source>
        <dbReference type="ARBA" id="ARBA00022801"/>
    </source>
</evidence>
<keyword evidence="5" id="KW-0645">Protease</keyword>
<dbReference type="InterPro" id="IPR023346">
    <property type="entry name" value="Lysozyme-like_dom_sf"/>
</dbReference>
<keyword evidence="13 18" id="KW-0472">Membrane</keyword>
<name>A0A417YLM1_9BACI</name>
<dbReference type="InterPro" id="IPR012338">
    <property type="entry name" value="Beta-lactam/transpept-like"/>
</dbReference>
<protein>
    <submittedName>
        <fullName evidence="21">Penicillin-binding protein</fullName>
    </submittedName>
</protein>
<dbReference type="PANTHER" id="PTHR32282">
    <property type="entry name" value="BINDING PROTEIN TRANSPEPTIDASE, PUTATIVE-RELATED"/>
    <property type="match status" value="1"/>
</dbReference>
<dbReference type="Proteomes" id="UP000285456">
    <property type="component" value="Unassembled WGS sequence"/>
</dbReference>
<evidence type="ECO:0000256" key="2">
    <source>
        <dbReference type="ARBA" id="ARBA00007739"/>
    </source>
</evidence>
<dbReference type="Gene3D" id="3.40.710.10">
    <property type="entry name" value="DD-peptidase/beta-lactamase superfamily"/>
    <property type="match status" value="1"/>
</dbReference>
<keyword evidence="3" id="KW-1003">Cell membrane</keyword>
<keyword evidence="12 18" id="KW-1133">Transmembrane helix</keyword>
<evidence type="ECO:0000256" key="5">
    <source>
        <dbReference type="ARBA" id="ARBA00022670"/>
    </source>
</evidence>
<dbReference type="NCBIfam" id="TIGR02074">
    <property type="entry name" value="PBP_1a_fam"/>
    <property type="match status" value="1"/>
</dbReference>
<evidence type="ECO:0000256" key="18">
    <source>
        <dbReference type="SAM" id="Phobius"/>
    </source>
</evidence>
<evidence type="ECO:0000256" key="7">
    <source>
        <dbReference type="ARBA" id="ARBA00022679"/>
    </source>
</evidence>
<evidence type="ECO:0000256" key="8">
    <source>
        <dbReference type="ARBA" id="ARBA00022692"/>
    </source>
</evidence>
<organism evidence="21 22">
    <name type="scientific">Oceanobacillus profundus</name>
    <dbReference type="NCBI Taxonomy" id="372463"/>
    <lineage>
        <taxon>Bacteria</taxon>
        <taxon>Bacillati</taxon>
        <taxon>Bacillota</taxon>
        <taxon>Bacilli</taxon>
        <taxon>Bacillales</taxon>
        <taxon>Bacillaceae</taxon>
        <taxon>Oceanobacillus</taxon>
    </lineage>
</organism>
<dbReference type="GO" id="GO:0009252">
    <property type="term" value="P:peptidoglycan biosynthetic process"/>
    <property type="evidence" value="ECO:0007669"/>
    <property type="project" value="UniProtKB-KW"/>
</dbReference>
<keyword evidence="8 18" id="KW-0812">Transmembrane</keyword>
<comment type="caution">
    <text evidence="21">The sequence shown here is derived from an EMBL/GenBank/DDBJ whole genome shotgun (WGS) entry which is preliminary data.</text>
</comment>
<keyword evidence="10" id="KW-0133">Cell shape</keyword>
<gene>
    <name evidence="21" type="ORF">D1B32_04315</name>
</gene>
<dbReference type="Gene3D" id="1.10.3810.10">
    <property type="entry name" value="Biosynthetic peptidoglycan transglycosylase-like"/>
    <property type="match status" value="1"/>
</dbReference>
<evidence type="ECO:0000256" key="16">
    <source>
        <dbReference type="ARBA" id="ARBA00034000"/>
    </source>
</evidence>
<keyword evidence="4" id="KW-0121">Carboxypeptidase</keyword>
<dbReference type="GO" id="GO:0006508">
    <property type="term" value="P:proteolysis"/>
    <property type="evidence" value="ECO:0007669"/>
    <property type="project" value="UniProtKB-KW"/>
</dbReference>
<evidence type="ECO:0000256" key="1">
    <source>
        <dbReference type="ARBA" id="ARBA00007090"/>
    </source>
</evidence>
<dbReference type="OrthoDB" id="9766909at2"/>
<proteinExistence type="inferred from homology"/>
<dbReference type="InterPro" id="IPR001460">
    <property type="entry name" value="PCN-bd_Tpept"/>
</dbReference>
<dbReference type="GO" id="GO:0008955">
    <property type="term" value="F:peptidoglycan glycosyltransferase activity"/>
    <property type="evidence" value="ECO:0007669"/>
    <property type="project" value="UniProtKB-EC"/>
</dbReference>
<dbReference type="InterPro" id="IPR036950">
    <property type="entry name" value="PBP_transglycosylase"/>
</dbReference>
<keyword evidence="22" id="KW-1185">Reference proteome</keyword>
<keyword evidence="9" id="KW-0378">Hydrolase</keyword>
<evidence type="ECO:0000256" key="17">
    <source>
        <dbReference type="ARBA" id="ARBA00049902"/>
    </source>
</evidence>
<keyword evidence="15" id="KW-0961">Cell wall biogenesis/degradation</keyword>
<sequence length="723" mass="80687">MRKKVKKEKRRLTIRRRFKVILFMIVCMIVMGLLGYGAALFGGKLIVDQAGMVLDETTIIETQDGEVIGTLYNENRIYTPIDQTPEHLQQAYVAIEDRRFYDHSGIDIKSIIRATYKDIIAMSKVEGASTITQQLAKNLFLYNDKTWSRKIKEAMAAVYLEKELTKDQILELYMNEIYFGHGLYGVEVASQYFFSKSVGDLTIAESATLAGLAKAPNGYSPINHPDKALNRRNVVLQAMENAGYITAETRLAEQEKTLGLEIQEKEAKSWTDSYIDLVMKEAASEHQLSVEALKRGGYRIIVNMDSTIQKIAHDEFQNDAFFPGNTDGVEGAFVMMEGKTGKVVSAIGGRNYQVGDLNRAVVKRQPGSTFKPVAVYGPALMQEEKYTPFTLLPDQQTDKYMVSNVDGTYANAVTIYEALMSSKNTSTVWLLDQIGIDYAKDYLEQLGMPIEDEGLAIALGGLAEGVTPLQLATGYRSFSAEGNVVEATTINRIFDRNNEILYEEEAVSTPVFSPQVAWHMTEMLTETVNNGTAAAGDYTKALAGKTGTTQHPHVEGQVKDAWFVGYTPEYVTATWIGYDKSDKDHYLTGGSSYPTRLTKSILTEVDQQTGGALTAEFTKPDAVSELPKPIKLPQITNLRAEYQFGGFSLVQGKLSWEGSDDERVHYRIYQEKPGIDKRIDEVQGETAYTINHALFRGNTYYVVAYDPLTKLEGGRSEVVKMNW</sequence>
<comment type="catalytic activity">
    <reaction evidence="16">
        <text>Preferential cleavage: (Ac)2-L-Lys-D-Ala-|-D-Ala. Also transpeptidation of peptidyl-alanyl moieties that are N-acyl substituents of D-alanine.</text>
        <dbReference type="EC" id="3.4.16.4"/>
    </reaction>
</comment>
<reference evidence="21 22" key="1">
    <citation type="journal article" date="2007" name="Int. J. Syst. Evol. Microbiol.">
        <title>Oceanobacillus profundus sp. nov., isolated from a deep-sea sediment core.</title>
        <authorList>
            <person name="Kim Y.G."/>
            <person name="Choi D.H."/>
            <person name="Hyun S."/>
            <person name="Cho B.C."/>
        </authorList>
    </citation>
    <scope>NUCLEOTIDE SEQUENCE [LARGE SCALE GENOMIC DNA]</scope>
    <source>
        <strain evidence="21 22">DSM 18246</strain>
    </source>
</reference>
<evidence type="ECO:0000313" key="21">
    <source>
        <dbReference type="EMBL" id="RHW34396.1"/>
    </source>
</evidence>
<keyword evidence="14" id="KW-0511">Multifunctional enzyme</keyword>
<evidence type="ECO:0000313" key="22">
    <source>
        <dbReference type="Proteomes" id="UP000285456"/>
    </source>
</evidence>
<dbReference type="AlphaFoldDB" id="A0A417YLM1"/>
<dbReference type="InterPro" id="IPR001264">
    <property type="entry name" value="Glyco_trans_51"/>
</dbReference>
<comment type="catalytic activity">
    <reaction evidence="17">
        <text>[GlcNAc-(1-&gt;4)-Mur2Ac(oyl-L-Ala-gamma-D-Glu-L-Lys-D-Ala-D-Ala)](n)-di-trans,octa-cis-undecaprenyl diphosphate + beta-D-GlcNAc-(1-&gt;4)-Mur2Ac(oyl-L-Ala-gamma-D-Glu-L-Lys-D-Ala-D-Ala)-di-trans,octa-cis-undecaprenyl diphosphate = [GlcNAc-(1-&gt;4)-Mur2Ac(oyl-L-Ala-gamma-D-Glu-L-Lys-D-Ala-D-Ala)](n+1)-di-trans,octa-cis-undecaprenyl diphosphate + di-trans,octa-cis-undecaprenyl diphosphate + H(+)</text>
        <dbReference type="Rhea" id="RHEA:23708"/>
        <dbReference type="Rhea" id="RHEA-COMP:9602"/>
        <dbReference type="Rhea" id="RHEA-COMP:9603"/>
        <dbReference type="ChEBI" id="CHEBI:15378"/>
        <dbReference type="ChEBI" id="CHEBI:58405"/>
        <dbReference type="ChEBI" id="CHEBI:60033"/>
        <dbReference type="ChEBI" id="CHEBI:78435"/>
        <dbReference type="EC" id="2.4.99.28"/>
    </reaction>
</comment>
<evidence type="ECO:0000256" key="12">
    <source>
        <dbReference type="ARBA" id="ARBA00022989"/>
    </source>
</evidence>
<dbReference type="RefSeq" id="WP_118888722.1">
    <property type="nucleotide sequence ID" value="NZ_PHUT01000002.1"/>
</dbReference>
<keyword evidence="11" id="KW-0573">Peptidoglycan synthesis</keyword>
<dbReference type="GO" id="GO:0009002">
    <property type="term" value="F:serine-type D-Ala-D-Ala carboxypeptidase activity"/>
    <property type="evidence" value="ECO:0007669"/>
    <property type="project" value="UniProtKB-EC"/>
</dbReference>
<dbReference type="GO" id="GO:0008360">
    <property type="term" value="P:regulation of cell shape"/>
    <property type="evidence" value="ECO:0007669"/>
    <property type="project" value="UniProtKB-KW"/>
</dbReference>
<keyword evidence="6" id="KW-0328">Glycosyltransferase</keyword>
<dbReference type="Pfam" id="PF00905">
    <property type="entry name" value="Transpeptidase"/>
    <property type="match status" value="1"/>
</dbReference>
<comment type="similarity">
    <text evidence="2">In the N-terminal section; belongs to the glycosyltransferase 51 family.</text>
</comment>
<evidence type="ECO:0000256" key="3">
    <source>
        <dbReference type="ARBA" id="ARBA00022475"/>
    </source>
</evidence>
<dbReference type="GO" id="GO:0008658">
    <property type="term" value="F:penicillin binding"/>
    <property type="evidence" value="ECO:0007669"/>
    <property type="project" value="InterPro"/>
</dbReference>
<dbReference type="GO" id="GO:0030288">
    <property type="term" value="C:outer membrane-bounded periplasmic space"/>
    <property type="evidence" value="ECO:0007669"/>
    <property type="project" value="TreeGrafter"/>
</dbReference>
<feature type="domain" description="Glycosyl transferase family 51" evidence="20">
    <location>
        <begin position="65"/>
        <end position="239"/>
    </location>
</feature>
<feature type="domain" description="Penicillin-binding protein transpeptidase" evidence="19">
    <location>
        <begin position="331"/>
        <end position="602"/>
    </location>
</feature>
<feature type="transmembrane region" description="Helical" evidence="18">
    <location>
        <begin position="20"/>
        <end position="42"/>
    </location>
</feature>
<comment type="similarity">
    <text evidence="1">In the C-terminal section; belongs to the transpeptidase family.</text>
</comment>
<dbReference type="GO" id="GO:0071555">
    <property type="term" value="P:cell wall organization"/>
    <property type="evidence" value="ECO:0007669"/>
    <property type="project" value="UniProtKB-KW"/>
</dbReference>
<evidence type="ECO:0000256" key="10">
    <source>
        <dbReference type="ARBA" id="ARBA00022960"/>
    </source>
</evidence>
<dbReference type="EMBL" id="QWEH01000002">
    <property type="protein sequence ID" value="RHW34396.1"/>
    <property type="molecule type" value="Genomic_DNA"/>
</dbReference>
<dbReference type="InterPro" id="IPR050396">
    <property type="entry name" value="Glycosyltr_51/Transpeptidase"/>
</dbReference>
<dbReference type="SUPFAM" id="SSF53955">
    <property type="entry name" value="Lysozyme-like"/>
    <property type="match status" value="1"/>
</dbReference>
<evidence type="ECO:0000256" key="6">
    <source>
        <dbReference type="ARBA" id="ARBA00022676"/>
    </source>
</evidence>
<evidence type="ECO:0000259" key="20">
    <source>
        <dbReference type="Pfam" id="PF00912"/>
    </source>
</evidence>
<dbReference type="Pfam" id="PF00912">
    <property type="entry name" value="Transgly"/>
    <property type="match status" value="1"/>
</dbReference>